<keyword evidence="3" id="KW-1185">Reference proteome</keyword>
<evidence type="ECO:0000313" key="3">
    <source>
        <dbReference type="Proteomes" id="UP000481360"/>
    </source>
</evidence>
<gene>
    <name evidence="2" type="ORF">G7043_03885</name>
</gene>
<evidence type="ECO:0000313" key="2">
    <source>
        <dbReference type="EMBL" id="NGY58070.1"/>
    </source>
</evidence>
<comment type="caution">
    <text evidence="2">The sequence shown here is derived from an EMBL/GenBank/DDBJ whole genome shotgun (WGS) entry which is preliminary data.</text>
</comment>
<proteinExistence type="predicted"/>
<dbReference type="RefSeq" id="WP_166043899.1">
    <property type="nucleotide sequence ID" value="NZ_JAAMPJ010000001.1"/>
</dbReference>
<keyword evidence="1" id="KW-1133">Transmembrane helix</keyword>
<reference evidence="2 3" key="1">
    <citation type="submission" date="2020-03" db="EMBL/GenBank/DDBJ databases">
        <title>Isolation and identification of active actinomycetes.</title>
        <authorList>
            <person name="Sun X."/>
        </authorList>
    </citation>
    <scope>NUCLEOTIDE SEQUENCE [LARGE SCALE GENOMIC DNA]</scope>
    <source>
        <strain evidence="2 3">NEAU-D13</strain>
    </source>
</reference>
<dbReference type="Proteomes" id="UP000481360">
    <property type="component" value="Unassembled WGS sequence"/>
</dbReference>
<keyword evidence="1" id="KW-0472">Membrane</keyword>
<dbReference type="AlphaFoldDB" id="A0A7C9RM04"/>
<keyword evidence="1" id="KW-0812">Transmembrane</keyword>
<protein>
    <recommendedName>
        <fullName evidence="4">DUF11 domain-containing protein</fullName>
    </recommendedName>
</protein>
<accession>A0A7C9RM04</accession>
<evidence type="ECO:0008006" key="4">
    <source>
        <dbReference type="Google" id="ProtNLM"/>
    </source>
</evidence>
<sequence length="189" mass="19907">MAFAAALTITLAALRGSDDDVVLTVDDGIETVTDRLSTTYQVKVRNNTDQRLDQLEVTLTTPSSLVLGGTGSGQTQGSVQTKWRVDVAAGSTAQVELDAAVGTVSAGGEITVIACASAVDLSVACGADVNRGMTVVKAESDASWLTTLTMWWHFLLAAPGVLPVVLLVVFAAFRPFRRGDEPRDRHESS</sequence>
<organism evidence="2 3">
    <name type="scientific">Lentzea alba</name>
    <dbReference type="NCBI Taxonomy" id="2714351"/>
    <lineage>
        <taxon>Bacteria</taxon>
        <taxon>Bacillati</taxon>
        <taxon>Actinomycetota</taxon>
        <taxon>Actinomycetes</taxon>
        <taxon>Pseudonocardiales</taxon>
        <taxon>Pseudonocardiaceae</taxon>
        <taxon>Lentzea</taxon>
    </lineage>
</organism>
<name>A0A7C9RM04_9PSEU</name>
<feature type="transmembrane region" description="Helical" evidence="1">
    <location>
        <begin position="150"/>
        <end position="173"/>
    </location>
</feature>
<dbReference type="EMBL" id="JAAMPJ010000001">
    <property type="protein sequence ID" value="NGY58070.1"/>
    <property type="molecule type" value="Genomic_DNA"/>
</dbReference>
<evidence type="ECO:0000256" key="1">
    <source>
        <dbReference type="SAM" id="Phobius"/>
    </source>
</evidence>